<evidence type="ECO:0000256" key="1">
    <source>
        <dbReference type="ARBA" id="ARBA00006432"/>
    </source>
</evidence>
<accession>A0A6I9WX07</accession>
<organism evidence="3 4">
    <name type="scientific">Pogonomyrmex barbatus</name>
    <name type="common">red harvester ant</name>
    <dbReference type="NCBI Taxonomy" id="144034"/>
    <lineage>
        <taxon>Eukaryota</taxon>
        <taxon>Metazoa</taxon>
        <taxon>Ecdysozoa</taxon>
        <taxon>Arthropoda</taxon>
        <taxon>Hexapoda</taxon>
        <taxon>Insecta</taxon>
        <taxon>Pterygota</taxon>
        <taxon>Neoptera</taxon>
        <taxon>Endopterygota</taxon>
        <taxon>Hymenoptera</taxon>
        <taxon>Apocrita</taxon>
        <taxon>Aculeata</taxon>
        <taxon>Formicoidea</taxon>
        <taxon>Formicidae</taxon>
        <taxon>Myrmicinae</taxon>
        <taxon>Pogonomyrmex</taxon>
    </lineage>
</organism>
<dbReference type="PANTHER" id="PTHR24096:SF149">
    <property type="entry name" value="AMP-BINDING DOMAIN-CONTAINING PROTEIN-RELATED"/>
    <property type="match status" value="1"/>
</dbReference>
<evidence type="ECO:0000313" key="4">
    <source>
        <dbReference type="RefSeq" id="XP_011636453.1"/>
    </source>
</evidence>
<dbReference type="PANTHER" id="PTHR24096">
    <property type="entry name" value="LONG-CHAIN-FATTY-ACID--COA LIGASE"/>
    <property type="match status" value="1"/>
</dbReference>
<evidence type="ECO:0000256" key="2">
    <source>
        <dbReference type="ARBA" id="ARBA00022598"/>
    </source>
</evidence>
<keyword evidence="3" id="KW-1185">Reference proteome</keyword>
<gene>
    <name evidence="4" type="primary">LOC105426767</name>
</gene>
<dbReference type="KEGG" id="pbar:105426767"/>
<sequence length="420" mass="49059">MFLDTIRVMYFLLINKPDVIFVDNDNFVKLIANILLLKDFDKIIKIVIIGEDKLPSVKLNSLESILNYNFDKAEIDEFSCEKNDLMEIAIMTFCSRAMFYSGRAKVPYVAFISPSNQQTPVMVSDTVGLWYGSLYWNHGPLLTVRAILSYVTVIKSRVFSEENLYKTIEKYKVTWVFLSETFNQLFKTNDVSFSKYNISSLKEFLFDDWEVEIFVLKKFISSLPNVSIIRVYGTAETGVIAYQTDNFSRRFKGRVTKNVQLLFVAKKNYPNIHPKLKFIYCKTPHISNTHVSTESAVHLWYSIGDVGFHIKDEIYVIDHYRHFYTYKNKPVRFLRSEIALRLHPAVSDVVVITVPNDDHLVAYINKISGKKVTKEQLKRILQKLPELHQLFPIDDFRFITHDFPRLPNGKIDRTRIHMLN</sequence>
<dbReference type="Proteomes" id="UP000504615">
    <property type="component" value="Unplaced"/>
</dbReference>
<evidence type="ECO:0000313" key="3">
    <source>
        <dbReference type="Proteomes" id="UP000504615"/>
    </source>
</evidence>
<dbReference type="Gene3D" id="3.40.50.12780">
    <property type="entry name" value="N-terminal domain of ligase-like"/>
    <property type="match status" value="1"/>
</dbReference>
<reference evidence="4" key="1">
    <citation type="submission" date="2025-08" db="UniProtKB">
        <authorList>
            <consortium name="RefSeq"/>
        </authorList>
    </citation>
    <scope>IDENTIFICATION</scope>
</reference>
<dbReference type="InterPro" id="IPR042099">
    <property type="entry name" value="ANL_N_sf"/>
</dbReference>
<proteinExistence type="inferred from homology"/>
<dbReference type="InterPro" id="IPR045851">
    <property type="entry name" value="AMP-bd_C_sf"/>
</dbReference>
<keyword evidence="2" id="KW-0436">Ligase</keyword>
<dbReference type="GO" id="GO:0016405">
    <property type="term" value="F:CoA-ligase activity"/>
    <property type="evidence" value="ECO:0007669"/>
    <property type="project" value="TreeGrafter"/>
</dbReference>
<dbReference type="GeneID" id="105426767"/>
<dbReference type="SUPFAM" id="SSF56801">
    <property type="entry name" value="Acetyl-CoA synthetase-like"/>
    <property type="match status" value="1"/>
</dbReference>
<dbReference type="AlphaFoldDB" id="A0A6I9WX07"/>
<protein>
    <submittedName>
        <fullName evidence="4">4-coumarate--CoA ligase-like 7</fullName>
    </submittedName>
</protein>
<comment type="similarity">
    <text evidence="1">Belongs to the ATP-dependent AMP-binding enzyme family.</text>
</comment>
<dbReference type="OrthoDB" id="10253869at2759"/>
<dbReference type="RefSeq" id="XP_011636453.1">
    <property type="nucleotide sequence ID" value="XM_011638151.2"/>
</dbReference>
<dbReference type="Gene3D" id="3.30.300.30">
    <property type="match status" value="1"/>
</dbReference>
<name>A0A6I9WX07_9HYME</name>